<dbReference type="InterPro" id="IPR039418">
    <property type="entry name" value="LexA-like"/>
</dbReference>
<dbReference type="Pfam" id="PF00717">
    <property type="entry name" value="Peptidase_S24"/>
    <property type="match status" value="1"/>
</dbReference>
<dbReference type="Gene3D" id="2.10.109.10">
    <property type="entry name" value="Umud Fragment, subunit A"/>
    <property type="match status" value="1"/>
</dbReference>
<evidence type="ECO:0000313" key="2">
    <source>
        <dbReference type="EMBL" id="SSA33239.1"/>
    </source>
</evidence>
<dbReference type="SUPFAM" id="SSF51306">
    <property type="entry name" value="LexA/Signal peptidase"/>
    <property type="match status" value="1"/>
</dbReference>
<dbReference type="CDD" id="cd06529">
    <property type="entry name" value="S24_LexA-like"/>
    <property type="match status" value="1"/>
</dbReference>
<sequence length="107" mass="11940">MSLPFGIAIVRGSSMEPTYVEGDRLVVRYSRRVHQGRPHVVRLPKGPDGPRPVAVKRITRRTADGWWLSSDNPSGTDSRQFGAVGPDAVLAVVLFRLPRRLPRRGRT</sequence>
<evidence type="ECO:0000313" key="3">
    <source>
        <dbReference type="Proteomes" id="UP000250028"/>
    </source>
</evidence>
<organism evidence="2 3">
    <name type="scientific">Branchiibius hedensis</name>
    <dbReference type="NCBI Taxonomy" id="672460"/>
    <lineage>
        <taxon>Bacteria</taxon>
        <taxon>Bacillati</taxon>
        <taxon>Actinomycetota</taxon>
        <taxon>Actinomycetes</taxon>
        <taxon>Micrococcales</taxon>
        <taxon>Dermacoccaceae</taxon>
        <taxon>Branchiibius</taxon>
    </lineage>
</organism>
<name>A0A2Y8ZSE7_9MICO</name>
<evidence type="ECO:0000259" key="1">
    <source>
        <dbReference type="Pfam" id="PF00717"/>
    </source>
</evidence>
<dbReference type="Proteomes" id="UP000250028">
    <property type="component" value="Unassembled WGS sequence"/>
</dbReference>
<gene>
    <name evidence="2" type="ORF">SAMN04489750_0512</name>
</gene>
<dbReference type="InterPro" id="IPR015927">
    <property type="entry name" value="Peptidase_S24_S26A/B/C"/>
</dbReference>
<reference evidence="3" key="1">
    <citation type="submission" date="2016-10" db="EMBL/GenBank/DDBJ databases">
        <authorList>
            <person name="Varghese N."/>
            <person name="Submissions S."/>
        </authorList>
    </citation>
    <scope>NUCLEOTIDE SEQUENCE [LARGE SCALE GENOMIC DNA]</scope>
    <source>
        <strain evidence="3">DSM 22951</strain>
    </source>
</reference>
<dbReference type="EMBL" id="UESZ01000001">
    <property type="protein sequence ID" value="SSA33239.1"/>
    <property type="molecule type" value="Genomic_DNA"/>
</dbReference>
<dbReference type="RefSeq" id="WP_211310172.1">
    <property type="nucleotide sequence ID" value="NZ_QGDN01000001.1"/>
</dbReference>
<feature type="domain" description="Peptidase S24/S26A/S26B/S26C" evidence="1">
    <location>
        <begin position="8"/>
        <end position="76"/>
    </location>
</feature>
<dbReference type="InterPro" id="IPR036286">
    <property type="entry name" value="LexA/Signal_pep-like_sf"/>
</dbReference>
<accession>A0A2Y8ZSE7</accession>
<proteinExistence type="predicted"/>
<keyword evidence="3" id="KW-1185">Reference proteome</keyword>
<dbReference type="AlphaFoldDB" id="A0A2Y8ZSE7"/>
<protein>
    <submittedName>
        <fullName evidence="2">Peptidase S24-like</fullName>
    </submittedName>
</protein>